<accession>A0ABM7PM44</accession>
<evidence type="ECO:0000313" key="1">
    <source>
        <dbReference type="EMBL" id="BCS98592.1"/>
    </source>
</evidence>
<gene>
    <name evidence="1" type="ORF">DSLASN_42240</name>
</gene>
<protein>
    <recommendedName>
        <fullName evidence="3">DUF3303 domain-containing protein</fullName>
    </recommendedName>
</protein>
<proteinExistence type="predicted"/>
<sequence length="98" mass="11025">MGRYLLLWDLNLSLVPIDPKEREGGYKLLMGLVRQDLERGMTADWGCFVGEKSGYCIVEGSEVDVMNMAQQYSPYVMFQSHPIASEAQVNEMIKAMSG</sequence>
<name>A0ABM7PM44_9BACT</name>
<organism evidence="1 2">
    <name type="scientific">Desulfoluna limicola</name>
    <dbReference type="NCBI Taxonomy" id="2810562"/>
    <lineage>
        <taxon>Bacteria</taxon>
        <taxon>Pseudomonadati</taxon>
        <taxon>Thermodesulfobacteriota</taxon>
        <taxon>Desulfobacteria</taxon>
        <taxon>Desulfobacterales</taxon>
        <taxon>Desulfolunaceae</taxon>
        <taxon>Desulfoluna</taxon>
    </lineage>
</organism>
<dbReference type="RefSeq" id="WP_236889981.1">
    <property type="nucleotide sequence ID" value="NZ_AP024488.1"/>
</dbReference>
<reference evidence="1 2" key="1">
    <citation type="submission" date="2021-02" db="EMBL/GenBank/DDBJ databases">
        <title>Complete genome of Desulfoluna sp. strain ASN36.</title>
        <authorList>
            <person name="Takahashi A."/>
            <person name="Kojima H."/>
            <person name="Fukui M."/>
        </authorList>
    </citation>
    <scope>NUCLEOTIDE SEQUENCE [LARGE SCALE GENOMIC DNA]</scope>
    <source>
        <strain evidence="1 2">ASN36</strain>
    </source>
</reference>
<dbReference type="EMBL" id="AP024488">
    <property type="protein sequence ID" value="BCS98592.1"/>
    <property type="molecule type" value="Genomic_DNA"/>
</dbReference>
<dbReference type="Proteomes" id="UP001320148">
    <property type="component" value="Chromosome"/>
</dbReference>
<evidence type="ECO:0000313" key="2">
    <source>
        <dbReference type="Proteomes" id="UP001320148"/>
    </source>
</evidence>
<keyword evidence="2" id="KW-1185">Reference proteome</keyword>
<evidence type="ECO:0008006" key="3">
    <source>
        <dbReference type="Google" id="ProtNLM"/>
    </source>
</evidence>